<dbReference type="PIRSF" id="PIRSF029288">
    <property type="entry name" value="SciE_ImpE"/>
    <property type="match status" value="1"/>
</dbReference>
<dbReference type="InterPro" id="IPR009211">
    <property type="entry name" value="TagJ"/>
</dbReference>
<sequence>MDPRALIQDGKIDDARALLIDRIKKSPADLQSRSLLFQVMLLCGEWDKALRQLEIAATQQDPSGMNVAVYQHLIQAEKERALVAAVQQRPTFFPDIPEYSDDFFQALELLKNKDVEKAAAVFDRIETALPSLQGTINGEAFTGFRDTDTTLAYFIEAIEYERYLWVPIANIRELVISEPKTLIDLIWAKGRITTWEGLTMGCFFPALYPDSFTSNENNIRLGRLTRWQSLGGNYTKAIGQHVYDVGDTDRSIFELKEVVFTLKETDPIEKKEGH</sequence>
<accession>A0A5K7YY58</accession>
<dbReference type="EMBL" id="AP021875">
    <property type="protein sequence ID" value="BBO73290.1"/>
    <property type="molecule type" value="Genomic_DNA"/>
</dbReference>
<evidence type="ECO:0008006" key="3">
    <source>
        <dbReference type="Google" id="ProtNLM"/>
    </source>
</evidence>
<protein>
    <recommendedName>
        <fullName evidence="3">Virulence protein SciE type</fullName>
    </recommendedName>
</protein>
<dbReference type="KEGG" id="dwd:DSCW_07070"/>
<dbReference type="Proteomes" id="UP000427769">
    <property type="component" value="Chromosome"/>
</dbReference>
<evidence type="ECO:0000313" key="2">
    <source>
        <dbReference type="Proteomes" id="UP000427769"/>
    </source>
</evidence>
<dbReference type="RefSeq" id="WP_155302409.1">
    <property type="nucleotide sequence ID" value="NZ_AP021875.1"/>
</dbReference>
<dbReference type="AlphaFoldDB" id="A0A5K7YY58"/>
<reference evidence="1 2" key="1">
    <citation type="submission" date="2019-11" db="EMBL/GenBank/DDBJ databases">
        <title>Comparative genomics of hydrocarbon-degrading Desulfosarcina strains.</title>
        <authorList>
            <person name="Watanabe M."/>
            <person name="Kojima H."/>
            <person name="Fukui M."/>
        </authorList>
    </citation>
    <scope>NUCLEOTIDE SEQUENCE [LARGE SCALE GENOMIC DNA]</scope>
    <source>
        <strain evidence="1 2">PP31</strain>
    </source>
</reference>
<dbReference type="InterPro" id="IPR011990">
    <property type="entry name" value="TPR-like_helical_dom_sf"/>
</dbReference>
<dbReference type="SUPFAM" id="SSF144059">
    <property type="entry name" value="ImpE-like"/>
    <property type="match status" value="1"/>
</dbReference>
<name>A0A5K7YY58_9BACT</name>
<dbReference type="Gene3D" id="1.25.40.10">
    <property type="entry name" value="Tetratricopeptide repeat domain"/>
    <property type="match status" value="1"/>
</dbReference>
<evidence type="ECO:0000313" key="1">
    <source>
        <dbReference type="EMBL" id="BBO73290.1"/>
    </source>
</evidence>
<dbReference type="Pfam" id="PF07024">
    <property type="entry name" value="ImpE"/>
    <property type="match status" value="1"/>
</dbReference>
<organism evidence="1 2">
    <name type="scientific">Desulfosarcina widdelii</name>
    <dbReference type="NCBI Taxonomy" id="947919"/>
    <lineage>
        <taxon>Bacteria</taxon>
        <taxon>Pseudomonadati</taxon>
        <taxon>Thermodesulfobacteriota</taxon>
        <taxon>Desulfobacteria</taxon>
        <taxon>Desulfobacterales</taxon>
        <taxon>Desulfosarcinaceae</taxon>
        <taxon>Desulfosarcina</taxon>
    </lineage>
</organism>
<dbReference type="OrthoDB" id="5416084at2"/>
<gene>
    <name evidence="1" type="ORF">DSCW_07070</name>
</gene>
<proteinExistence type="predicted"/>
<keyword evidence="2" id="KW-1185">Reference proteome</keyword>